<keyword evidence="4" id="KW-0479">Metal-binding</keyword>
<keyword evidence="6" id="KW-1185">Reference proteome</keyword>
<dbReference type="EC" id="2.1.1.-" evidence="4"/>
<evidence type="ECO:0000256" key="4">
    <source>
        <dbReference type="HAMAP-Rule" id="MF_02217"/>
    </source>
</evidence>
<evidence type="ECO:0000256" key="3">
    <source>
        <dbReference type="ARBA" id="ARBA00022691"/>
    </source>
</evidence>
<dbReference type="GO" id="GO:0008757">
    <property type="term" value="F:S-adenosylmethionine-dependent methyltransferase activity"/>
    <property type="evidence" value="ECO:0007669"/>
    <property type="project" value="TreeGrafter"/>
</dbReference>
<name>A0A1D7QU71_9BACI</name>
<dbReference type="HAMAP" id="MF_02217">
    <property type="entry name" value="TrmR_methyltr"/>
    <property type="match status" value="1"/>
</dbReference>
<dbReference type="PATRIC" id="fig|632773.3.peg.1209"/>
<dbReference type="GO" id="GO:0030488">
    <property type="term" value="P:tRNA methylation"/>
    <property type="evidence" value="ECO:0007669"/>
    <property type="project" value="UniProtKB-UniRule"/>
</dbReference>
<keyword evidence="1 4" id="KW-0489">Methyltransferase</keyword>
<dbReference type="STRING" id="632773.BBEV_1140"/>
<dbReference type="PANTHER" id="PTHR10509">
    <property type="entry name" value="O-METHYLTRANSFERASE-RELATED"/>
    <property type="match status" value="1"/>
</dbReference>
<dbReference type="Gene3D" id="3.40.50.150">
    <property type="entry name" value="Vaccinia Virus protein VP39"/>
    <property type="match status" value="1"/>
</dbReference>
<feature type="binding site" evidence="4">
    <location>
        <position position="81"/>
    </location>
    <ligand>
        <name>S-adenosyl-L-methionine</name>
        <dbReference type="ChEBI" id="CHEBI:59789"/>
    </ligand>
</feature>
<dbReference type="GO" id="GO:0016300">
    <property type="term" value="F:tRNA (uridine) methyltransferase activity"/>
    <property type="evidence" value="ECO:0007669"/>
    <property type="project" value="UniProtKB-UniRule"/>
</dbReference>
<dbReference type="SUPFAM" id="SSF53335">
    <property type="entry name" value="S-adenosyl-L-methionine-dependent methyltransferases"/>
    <property type="match status" value="1"/>
</dbReference>
<evidence type="ECO:0000313" key="5">
    <source>
        <dbReference type="EMBL" id="AOM82508.1"/>
    </source>
</evidence>
<organism evidence="5 6">
    <name type="scientific">Salisediminibacterium beveridgei</name>
    <dbReference type="NCBI Taxonomy" id="632773"/>
    <lineage>
        <taxon>Bacteria</taxon>
        <taxon>Bacillati</taxon>
        <taxon>Bacillota</taxon>
        <taxon>Bacilli</taxon>
        <taxon>Bacillales</taxon>
        <taxon>Bacillaceae</taxon>
        <taxon>Salisediminibacterium</taxon>
    </lineage>
</organism>
<feature type="binding site" evidence="4">
    <location>
        <position position="129"/>
    </location>
    <ligand>
        <name>Mg(2+)</name>
        <dbReference type="ChEBI" id="CHEBI:18420"/>
    </ligand>
</feature>
<gene>
    <name evidence="4" type="primary">trmR</name>
    <name evidence="5" type="ORF">BBEV_1140</name>
</gene>
<keyword evidence="2 4" id="KW-0808">Transferase</keyword>
<dbReference type="InterPro" id="IPR002935">
    <property type="entry name" value="SAM_O-MeTrfase"/>
</dbReference>
<feature type="binding site" evidence="4">
    <location>
        <position position="129"/>
    </location>
    <ligand>
        <name>S-adenosyl-L-methionine</name>
        <dbReference type="ChEBI" id="CHEBI:59789"/>
    </ligand>
</feature>
<feature type="binding site" evidence="4">
    <location>
        <position position="64"/>
    </location>
    <ligand>
        <name>S-adenosyl-L-methionine</name>
        <dbReference type="ChEBI" id="CHEBI:59789"/>
    </ligand>
</feature>
<keyword evidence="4" id="KW-0819">tRNA processing</keyword>
<dbReference type="InterPro" id="IPR050362">
    <property type="entry name" value="Cation-dep_OMT"/>
</dbReference>
<dbReference type="RefSeq" id="WP_069364589.1">
    <property type="nucleotide sequence ID" value="NZ_CP012502.1"/>
</dbReference>
<dbReference type="Proteomes" id="UP000094463">
    <property type="component" value="Chromosome"/>
</dbReference>
<dbReference type="EMBL" id="CP012502">
    <property type="protein sequence ID" value="AOM82508.1"/>
    <property type="molecule type" value="Genomic_DNA"/>
</dbReference>
<evidence type="ECO:0000256" key="2">
    <source>
        <dbReference type="ARBA" id="ARBA00022679"/>
    </source>
</evidence>
<dbReference type="Pfam" id="PF01596">
    <property type="entry name" value="Methyltransf_3"/>
    <property type="match status" value="1"/>
</dbReference>
<keyword evidence="3 4" id="KW-0949">S-adenosyl-L-methionine</keyword>
<feature type="binding site" evidence="4">
    <location>
        <begin position="109"/>
        <end position="110"/>
    </location>
    <ligand>
        <name>S-adenosyl-L-methionine</name>
        <dbReference type="ChEBI" id="CHEBI:59789"/>
    </ligand>
</feature>
<dbReference type="PANTHER" id="PTHR10509:SF14">
    <property type="entry name" value="CAFFEOYL-COA O-METHYLTRANSFERASE 3-RELATED"/>
    <property type="match status" value="1"/>
</dbReference>
<accession>A0A1D7QU71</accession>
<feature type="binding site" evidence="4">
    <location>
        <position position="155"/>
    </location>
    <ligand>
        <name>Mg(2+)</name>
        <dbReference type="ChEBI" id="CHEBI:18420"/>
    </ligand>
</feature>
<evidence type="ECO:0000256" key="1">
    <source>
        <dbReference type="ARBA" id="ARBA00022603"/>
    </source>
</evidence>
<comment type="function">
    <text evidence="4">Catalyzes the methylation of 5-hydroxyuridine (ho5U) to form 5-methoxyuridine (mo5U) at position 34 in tRNAs.</text>
</comment>
<dbReference type="CDD" id="cd02440">
    <property type="entry name" value="AdoMet_MTases"/>
    <property type="match status" value="1"/>
</dbReference>
<dbReference type="AlphaFoldDB" id="A0A1D7QU71"/>
<dbReference type="KEGG" id="bbev:BBEV_1140"/>
<dbReference type="InterPro" id="IPR043675">
    <property type="entry name" value="TrmR_methyltr"/>
</dbReference>
<dbReference type="InterPro" id="IPR029063">
    <property type="entry name" value="SAM-dependent_MTases_sf"/>
</dbReference>
<feature type="binding site" evidence="4">
    <location>
        <position position="34"/>
    </location>
    <ligand>
        <name>S-adenosyl-L-methionine</name>
        <dbReference type="ChEBI" id="CHEBI:59789"/>
    </ligand>
</feature>
<protein>
    <recommendedName>
        <fullName evidence="4">tRNA 5-hydroxyuridine methyltransferase</fullName>
        <ecNumber evidence="4">2.1.1.-</ecNumber>
    </recommendedName>
    <alternativeName>
        <fullName evidence="4">ho5U methyltransferase</fullName>
    </alternativeName>
</protein>
<comment type="subunit">
    <text evidence="4">Homodimer.</text>
</comment>
<dbReference type="GO" id="GO:0008171">
    <property type="term" value="F:O-methyltransferase activity"/>
    <property type="evidence" value="ECO:0007669"/>
    <property type="project" value="InterPro"/>
</dbReference>
<dbReference type="PROSITE" id="PS51682">
    <property type="entry name" value="SAM_OMT_I"/>
    <property type="match status" value="1"/>
</dbReference>
<comment type="catalytic activity">
    <reaction evidence="4">
        <text>5-hydroxyuridine(34) in tRNA + S-adenosyl-L-methionine = 5-methoxyuridine(34) in tRNA + S-adenosyl-L-homocysteine + H(+)</text>
        <dbReference type="Rhea" id="RHEA:60524"/>
        <dbReference type="Rhea" id="RHEA-COMP:13381"/>
        <dbReference type="Rhea" id="RHEA-COMP:15591"/>
        <dbReference type="ChEBI" id="CHEBI:15378"/>
        <dbReference type="ChEBI" id="CHEBI:57856"/>
        <dbReference type="ChEBI" id="CHEBI:59789"/>
        <dbReference type="ChEBI" id="CHEBI:136877"/>
        <dbReference type="ChEBI" id="CHEBI:143860"/>
    </reaction>
</comment>
<dbReference type="GO" id="GO:0000287">
    <property type="term" value="F:magnesium ion binding"/>
    <property type="evidence" value="ECO:0007669"/>
    <property type="project" value="UniProtKB-UniRule"/>
</dbReference>
<reference evidence="5 6" key="1">
    <citation type="submission" date="2015-08" db="EMBL/GenBank/DDBJ databases">
        <title>The complete genome sequence of Bacillus beveridgei MLTeJB.</title>
        <authorList>
            <person name="Hanson T.E."/>
            <person name="Mesa C."/>
            <person name="Basesman S.M."/>
            <person name="Oremland R.S."/>
        </authorList>
    </citation>
    <scope>NUCLEOTIDE SEQUENCE [LARGE SCALE GENOMIC DNA]</scope>
    <source>
        <strain evidence="5 6">MLTeJB</strain>
    </source>
</reference>
<comment type="similarity">
    <text evidence="4">Belongs to the class I-like SAM-binding methyltransferase superfamily. Cation-dependent O-methyltransferase family.</text>
</comment>
<dbReference type="OrthoDB" id="9799672at2"/>
<sequence length="220" mass="24577">MNNQSAYIHSLIGEQEGYFKELEQYAARNEVPIMERDSLDILLQYIRMLQPSRILEIGTAIGYSGASMLKAAEKATLVTIERDPERAVIAADTFTRMNMSGRITLLEGDALKLEDQAAERGPFDVLFIDAAKGQYERFFNLYAPYVNAGGTVFTDNVLFKGLVAEKGDHPNRNTRAMVKKIRAFNELMMSSPQWESVIVPAGDGLMISRKRSGGNDNEKT</sequence>
<proteinExistence type="inferred from homology"/>
<evidence type="ECO:0000313" key="6">
    <source>
        <dbReference type="Proteomes" id="UP000094463"/>
    </source>
</evidence>
<keyword evidence="4" id="KW-0460">Magnesium</keyword>
<feature type="binding site" evidence="4">
    <location>
        <position position="156"/>
    </location>
    <ligand>
        <name>Mg(2+)</name>
        <dbReference type="ChEBI" id="CHEBI:18420"/>
    </ligand>
</feature>